<reference evidence="2" key="2">
    <citation type="journal article" date="2023" name="Int. J. Mol. Sci.">
        <title>De Novo Assembly and Annotation of 11 Diverse Shrub Willow (Salix) Genomes Reveals Novel Gene Organization in Sex-Linked Regions.</title>
        <authorList>
            <person name="Hyden B."/>
            <person name="Feng K."/>
            <person name="Yates T.B."/>
            <person name="Jawdy S."/>
            <person name="Cereghino C."/>
            <person name="Smart L.B."/>
            <person name="Muchero W."/>
        </authorList>
    </citation>
    <scope>NUCLEOTIDE SEQUENCE</scope>
    <source>
        <tissue evidence="2">Shoot tip</tissue>
    </source>
</reference>
<gene>
    <name evidence="2" type="ORF">OIU77_006070</name>
</gene>
<evidence type="ECO:0000256" key="1">
    <source>
        <dbReference type="SAM" id="Phobius"/>
    </source>
</evidence>
<protein>
    <submittedName>
        <fullName evidence="2">Uncharacterized protein</fullName>
    </submittedName>
</protein>
<accession>A0ABQ9ARM5</accession>
<dbReference type="EMBL" id="JAPFFI010000017">
    <property type="protein sequence ID" value="KAJ6355608.1"/>
    <property type="molecule type" value="Genomic_DNA"/>
</dbReference>
<keyword evidence="1" id="KW-1133">Transmembrane helix</keyword>
<keyword evidence="1" id="KW-0812">Transmembrane</keyword>
<feature type="transmembrane region" description="Helical" evidence="1">
    <location>
        <begin position="63"/>
        <end position="84"/>
    </location>
</feature>
<organism evidence="2 3">
    <name type="scientific">Salix suchowensis</name>
    <dbReference type="NCBI Taxonomy" id="1278906"/>
    <lineage>
        <taxon>Eukaryota</taxon>
        <taxon>Viridiplantae</taxon>
        <taxon>Streptophyta</taxon>
        <taxon>Embryophyta</taxon>
        <taxon>Tracheophyta</taxon>
        <taxon>Spermatophyta</taxon>
        <taxon>Magnoliopsida</taxon>
        <taxon>eudicotyledons</taxon>
        <taxon>Gunneridae</taxon>
        <taxon>Pentapetalae</taxon>
        <taxon>rosids</taxon>
        <taxon>fabids</taxon>
        <taxon>Malpighiales</taxon>
        <taxon>Salicaceae</taxon>
        <taxon>Saliceae</taxon>
        <taxon>Salix</taxon>
    </lineage>
</organism>
<name>A0ABQ9ARM5_9ROSI</name>
<dbReference type="Proteomes" id="UP001141253">
    <property type="component" value="Chromosome 18"/>
</dbReference>
<keyword evidence="1" id="KW-0472">Membrane</keyword>
<reference evidence="2" key="1">
    <citation type="submission" date="2022-10" db="EMBL/GenBank/DDBJ databases">
        <authorList>
            <person name="Hyden B.L."/>
            <person name="Feng K."/>
            <person name="Yates T."/>
            <person name="Jawdy S."/>
            <person name="Smart L.B."/>
            <person name="Muchero W."/>
        </authorList>
    </citation>
    <scope>NUCLEOTIDE SEQUENCE</scope>
    <source>
        <tissue evidence="2">Shoot tip</tissue>
    </source>
</reference>
<feature type="transmembrane region" description="Helical" evidence="1">
    <location>
        <begin position="20"/>
        <end position="42"/>
    </location>
</feature>
<keyword evidence="3" id="KW-1185">Reference proteome</keyword>
<evidence type="ECO:0000313" key="2">
    <source>
        <dbReference type="EMBL" id="KAJ6355608.1"/>
    </source>
</evidence>
<proteinExistence type="predicted"/>
<sequence>MCRAPHLAFCLPRNISRTPWWLYPQLLALFAWRLVVVVWQYFGGTGQFQLMTKMTSRNDRFCASWLLIDCPLLVAGFAALVSAFNNLKSVLR</sequence>
<comment type="caution">
    <text evidence="2">The sequence shown here is derived from an EMBL/GenBank/DDBJ whole genome shotgun (WGS) entry which is preliminary data.</text>
</comment>
<evidence type="ECO:0000313" key="3">
    <source>
        <dbReference type="Proteomes" id="UP001141253"/>
    </source>
</evidence>